<organism evidence="4 5">
    <name type="scientific">Niabella drilacis (strain DSM 25811 / CCM 8410 / CCUG 62505 / LMG 26954 / E90)</name>
    <dbReference type="NCBI Taxonomy" id="1285928"/>
    <lineage>
        <taxon>Bacteria</taxon>
        <taxon>Pseudomonadati</taxon>
        <taxon>Bacteroidota</taxon>
        <taxon>Chitinophagia</taxon>
        <taxon>Chitinophagales</taxon>
        <taxon>Chitinophagaceae</taxon>
        <taxon>Niabella</taxon>
    </lineage>
</organism>
<dbReference type="STRING" id="1285928.SAMN04487894_102454"/>
<evidence type="ECO:0000313" key="4">
    <source>
        <dbReference type="EMBL" id="SDC46462.1"/>
    </source>
</evidence>
<dbReference type="SUPFAM" id="SSF56925">
    <property type="entry name" value="OMPA-like"/>
    <property type="match status" value="1"/>
</dbReference>
<protein>
    <submittedName>
        <fullName evidence="4">Outer membrane protein beta-barrel domain-containing protein</fullName>
    </submittedName>
</protein>
<evidence type="ECO:0000256" key="2">
    <source>
        <dbReference type="SAM" id="SignalP"/>
    </source>
</evidence>
<feature type="signal peptide" evidence="2">
    <location>
        <begin position="1"/>
        <end position="21"/>
    </location>
</feature>
<dbReference type="AlphaFoldDB" id="A0A1G6LT69"/>
<sequence>MKKEIFITTLFAFCCLIHAHAQTEKGSTLIGGSINFNNNQLNGTDHIKSGTVQLKIGHAFTPNMLWGVQGGYLFGDKANNTSPGHSGFSAGVFNRVYKPLSNAFHLFGESAAGYSHLSSRISAASDKRSMYDAVSLGFTPGLSYSVLDWARIELMLPNIFSVNYTQNHTGPGTTEKTFAARTTIGRDALHTLGLGFSVVF</sequence>
<evidence type="ECO:0000313" key="5">
    <source>
        <dbReference type="Proteomes" id="UP000198757"/>
    </source>
</evidence>
<reference evidence="5" key="1">
    <citation type="submission" date="2016-10" db="EMBL/GenBank/DDBJ databases">
        <authorList>
            <person name="Varghese N."/>
            <person name="Submissions S."/>
        </authorList>
    </citation>
    <scope>NUCLEOTIDE SEQUENCE [LARGE SCALE GENOMIC DNA]</scope>
    <source>
        <strain evidence="5">DSM 25811 / CCM 8410 / LMG 26954 / E90</strain>
    </source>
</reference>
<evidence type="ECO:0000256" key="1">
    <source>
        <dbReference type="ARBA" id="ARBA00022729"/>
    </source>
</evidence>
<gene>
    <name evidence="4" type="ORF">SAMN04487894_102454</name>
</gene>
<dbReference type="EMBL" id="FMZO01000002">
    <property type="protein sequence ID" value="SDC46462.1"/>
    <property type="molecule type" value="Genomic_DNA"/>
</dbReference>
<keyword evidence="5" id="KW-1185">Reference proteome</keyword>
<proteinExistence type="predicted"/>
<feature type="chain" id="PRO_5011723787" evidence="2">
    <location>
        <begin position="22"/>
        <end position="200"/>
    </location>
</feature>
<name>A0A1G6LT69_NIADE</name>
<dbReference type="InterPro" id="IPR011250">
    <property type="entry name" value="OMP/PagP_B-barrel"/>
</dbReference>
<dbReference type="OrthoDB" id="945117at2"/>
<dbReference type="Pfam" id="PF13505">
    <property type="entry name" value="OMP_b-brl"/>
    <property type="match status" value="1"/>
</dbReference>
<accession>A0A1G6LT69</accession>
<dbReference type="Proteomes" id="UP000198757">
    <property type="component" value="Unassembled WGS sequence"/>
</dbReference>
<dbReference type="RefSeq" id="WP_090389060.1">
    <property type="nucleotide sequence ID" value="NZ_FMZO01000002.1"/>
</dbReference>
<keyword evidence="1 2" id="KW-0732">Signal</keyword>
<dbReference type="InterPro" id="IPR027385">
    <property type="entry name" value="Beta-barrel_OMP"/>
</dbReference>
<feature type="domain" description="Outer membrane protein beta-barrel" evidence="3">
    <location>
        <begin position="9"/>
        <end position="198"/>
    </location>
</feature>
<evidence type="ECO:0000259" key="3">
    <source>
        <dbReference type="Pfam" id="PF13505"/>
    </source>
</evidence>